<evidence type="ECO:0000256" key="2">
    <source>
        <dbReference type="ARBA" id="ARBA00022801"/>
    </source>
</evidence>
<keyword evidence="3" id="KW-0347">Helicase</keyword>
<dbReference type="Gramene" id="QL02p036555:mrna">
    <property type="protein sequence ID" value="QL02p036555:mrna"/>
    <property type="gene ID" value="QL02p036555"/>
</dbReference>
<name>A0A7N2KVF3_QUELO</name>
<feature type="domain" description="DEAD-box RNA helicase Q" evidence="9">
    <location>
        <begin position="121"/>
        <end position="149"/>
    </location>
</feature>
<dbReference type="Gene3D" id="3.40.50.300">
    <property type="entry name" value="P-loop containing nucleotide triphosphate hydrolases"/>
    <property type="match status" value="2"/>
</dbReference>
<evidence type="ECO:0000259" key="8">
    <source>
        <dbReference type="PROSITE" id="PS51194"/>
    </source>
</evidence>
<dbReference type="InterPro" id="IPR044742">
    <property type="entry name" value="DEAD/DEAH_RhlB"/>
</dbReference>
<proteinExistence type="predicted"/>
<dbReference type="InterPro" id="IPR011545">
    <property type="entry name" value="DEAD/DEAH_box_helicase_dom"/>
</dbReference>
<protein>
    <recommendedName>
        <fullName evidence="12">DEAD-box ATP-dependent RNA helicase 39</fullName>
    </recommendedName>
</protein>
<keyword evidence="2" id="KW-0378">Hydrolase</keyword>
<feature type="short sequence motif" description="Q motif" evidence="5">
    <location>
        <begin position="121"/>
        <end position="149"/>
    </location>
</feature>
<dbReference type="GO" id="GO:0003676">
    <property type="term" value="F:nucleic acid binding"/>
    <property type="evidence" value="ECO:0007669"/>
    <property type="project" value="InterPro"/>
</dbReference>
<dbReference type="CDD" id="cd00268">
    <property type="entry name" value="DEADc"/>
    <property type="match status" value="1"/>
</dbReference>
<reference evidence="11" key="1">
    <citation type="journal article" date="2016" name="G3 (Bethesda)">
        <title>First Draft Assembly and Annotation of the Genome of a California Endemic Oak Quercus lobata Nee (Fagaceae).</title>
        <authorList>
            <person name="Sork V.L."/>
            <person name="Fitz-Gibbon S.T."/>
            <person name="Puiu D."/>
            <person name="Crepeau M."/>
            <person name="Gugger P.F."/>
            <person name="Sherman R."/>
            <person name="Stevens K."/>
            <person name="Langley C.H."/>
            <person name="Pellegrini M."/>
            <person name="Salzberg S.L."/>
        </authorList>
    </citation>
    <scope>NUCLEOTIDE SEQUENCE [LARGE SCALE GENOMIC DNA]</scope>
    <source>
        <strain evidence="11">cv. SW786</strain>
    </source>
</reference>
<evidence type="ECO:0000256" key="1">
    <source>
        <dbReference type="ARBA" id="ARBA00022741"/>
    </source>
</evidence>
<evidence type="ECO:0000259" key="9">
    <source>
        <dbReference type="PROSITE" id="PS51195"/>
    </source>
</evidence>
<dbReference type="InterPro" id="IPR027417">
    <property type="entry name" value="P-loop_NTPase"/>
</dbReference>
<keyword evidence="1" id="KW-0547">Nucleotide-binding</keyword>
<dbReference type="CDD" id="cd18787">
    <property type="entry name" value="SF2_C_DEAD"/>
    <property type="match status" value="1"/>
</dbReference>
<dbReference type="SMART" id="SM00487">
    <property type="entry name" value="DEXDc"/>
    <property type="match status" value="1"/>
</dbReference>
<dbReference type="GO" id="GO:0003724">
    <property type="term" value="F:RNA helicase activity"/>
    <property type="evidence" value="ECO:0007669"/>
    <property type="project" value="InterPro"/>
</dbReference>
<evidence type="ECO:0000256" key="6">
    <source>
        <dbReference type="SAM" id="MobiDB-lite"/>
    </source>
</evidence>
<dbReference type="AlphaFoldDB" id="A0A7N2KVF3"/>
<dbReference type="Pfam" id="PF00271">
    <property type="entry name" value="Helicase_C"/>
    <property type="match status" value="1"/>
</dbReference>
<dbReference type="SMART" id="SM00490">
    <property type="entry name" value="HELICc"/>
    <property type="match status" value="1"/>
</dbReference>
<evidence type="ECO:0000256" key="4">
    <source>
        <dbReference type="ARBA" id="ARBA00022840"/>
    </source>
</evidence>
<dbReference type="RefSeq" id="XP_030952121.1">
    <property type="nucleotide sequence ID" value="XM_031096261.1"/>
</dbReference>
<feature type="compositionally biased region" description="Polar residues" evidence="6">
    <location>
        <begin position="530"/>
        <end position="540"/>
    </location>
</feature>
<dbReference type="SUPFAM" id="SSF52540">
    <property type="entry name" value="P-loop containing nucleoside triphosphate hydrolases"/>
    <property type="match status" value="1"/>
</dbReference>
<dbReference type="FunCoup" id="A0A7N2KVF3">
    <property type="interactions" value="2778"/>
</dbReference>
<evidence type="ECO:0000256" key="3">
    <source>
        <dbReference type="ARBA" id="ARBA00022806"/>
    </source>
</evidence>
<dbReference type="EnsemblPlants" id="QL02p036555:mrna">
    <property type="protein sequence ID" value="QL02p036555:mrna"/>
    <property type="gene ID" value="QL02p036555"/>
</dbReference>
<dbReference type="OrthoDB" id="10256233at2759"/>
<evidence type="ECO:0000313" key="10">
    <source>
        <dbReference type="EnsemblPlants" id="QL02p036555:mrna"/>
    </source>
</evidence>
<feature type="compositionally biased region" description="Low complexity" evidence="6">
    <location>
        <begin position="574"/>
        <end position="596"/>
    </location>
</feature>
<dbReference type="OMA" id="HDEAMLG"/>
<gene>
    <name evidence="10" type="primary">LOC115975477</name>
</gene>
<dbReference type="PROSITE" id="PS51194">
    <property type="entry name" value="HELICASE_CTER"/>
    <property type="match status" value="1"/>
</dbReference>
<feature type="region of interest" description="Disordered" evidence="6">
    <location>
        <begin position="527"/>
        <end position="640"/>
    </location>
</feature>
<dbReference type="KEGG" id="qlo:115975477"/>
<dbReference type="Pfam" id="PF00270">
    <property type="entry name" value="DEAD"/>
    <property type="match status" value="1"/>
</dbReference>
<dbReference type="Proteomes" id="UP000594261">
    <property type="component" value="Chromosome 2"/>
</dbReference>
<reference evidence="10" key="2">
    <citation type="submission" date="2021-01" db="UniProtKB">
        <authorList>
            <consortium name="EnsemblPlants"/>
        </authorList>
    </citation>
    <scope>IDENTIFICATION</scope>
</reference>
<sequence>MGGSVTAARRSLLTLSLSSPNLFTLSRLSSSAKRFPLLKLSKPTRVLQGFRPLCTTTTTTTTTEPDQIKHSMLLERLRFRHLKDSASKPPLTTTTSKPLNAVQTETEDGFKNKNKKKKVVERFEELGLTEEVMGVVKEMGIEVPTEIQCIGIPAVLEGKSVVLGSHTGSGKTFAYMLPLVQLLRQDEALCGMLMRPRRPRAVVLCPTRELSEQVFRVAKSISHHARFRSTMVSGGGRVRPQEDSLNNPIDMVVGTPGRVLQHIEEGNIVYGDIKYVVLDEADTMFDRGFGPDIRKFLGPLKNRASKPGGEGFQTVLVTATMTRAVQNLVDEEFQGIVHLRTSTLHKKVASARHDFIKLSGSENKLEALLQVLGPSLSKGNRVMVFCNTLNSSRAVDHFLGENQISTVNYHGEVPAEQRVENLKRFKSDDGDCPSLVCTDLAARGLDLDVDHVIMFDFPSNSIDYLHRTGRTARMGAKGKVTSLVAKRDLVLATRIEEALRKNESLESLTVDNVRRDIARSRITEQKRTNVKSVKISNQKNKITRKSKEESAPNSKNKVTRKGKEASTPAKSSKRAVQVSKSVKSSSSANTSRKAPSTSSGKKPTAIKKSRPVKSAASKLSVVGFRGRASWSNKKESLRSS</sequence>
<dbReference type="PROSITE" id="PS51192">
    <property type="entry name" value="HELICASE_ATP_BIND_1"/>
    <property type="match status" value="1"/>
</dbReference>
<dbReference type="GO" id="GO:0016787">
    <property type="term" value="F:hydrolase activity"/>
    <property type="evidence" value="ECO:0007669"/>
    <property type="project" value="UniProtKB-KW"/>
</dbReference>
<feature type="domain" description="Helicase C-terminal" evidence="8">
    <location>
        <begin position="364"/>
        <end position="514"/>
    </location>
</feature>
<evidence type="ECO:0000256" key="5">
    <source>
        <dbReference type="PROSITE-ProRule" id="PRU00552"/>
    </source>
</evidence>
<keyword evidence="4" id="KW-0067">ATP-binding</keyword>
<dbReference type="PROSITE" id="PS51195">
    <property type="entry name" value="Q_MOTIF"/>
    <property type="match status" value="1"/>
</dbReference>
<dbReference type="InterPro" id="IPR001650">
    <property type="entry name" value="Helicase_C-like"/>
</dbReference>
<dbReference type="GeneID" id="115975477"/>
<dbReference type="InParanoid" id="A0A7N2KVF3"/>
<feature type="domain" description="Helicase ATP-binding" evidence="7">
    <location>
        <begin position="152"/>
        <end position="339"/>
    </location>
</feature>
<dbReference type="PANTHER" id="PTHR47960">
    <property type="entry name" value="DEAD-BOX ATP-DEPENDENT RNA HELICASE 50"/>
    <property type="match status" value="1"/>
</dbReference>
<dbReference type="InterPro" id="IPR014014">
    <property type="entry name" value="RNA_helicase_DEAD_Q_motif"/>
</dbReference>
<evidence type="ECO:0000259" key="7">
    <source>
        <dbReference type="PROSITE" id="PS51192"/>
    </source>
</evidence>
<dbReference type="InterPro" id="IPR014001">
    <property type="entry name" value="Helicase_ATP-bd"/>
</dbReference>
<organism evidence="10 11">
    <name type="scientific">Quercus lobata</name>
    <name type="common">Valley oak</name>
    <dbReference type="NCBI Taxonomy" id="97700"/>
    <lineage>
        <taxon>Eukaryota</taxon>
        <taxon>Viridiplantae</taxon>
        <taxon>Streptophyta</taxon>
        <taxon>Embryophyta</taxon>
        <taxon>Tracheophyta</taxon>
        <taxon>Spermatophyta</taxon>
        <taxon>Magnoliopsida</taxon>
        <taxon>eudicotyledons</taxon>
        <taxon>Gunneridae</taxon>
        <taxon>Pentapetalae</taxon>
        <taxon>rosids</taxon>
        <taxon>fabids</taxon>
        <taxon>Fagales</taxon>
        <taxon>Fagaceae</taxon>
        <taxon>Quercus</taxon>
    </lineage>
</organism>
<keyword evidence="11" id="KW-1185">Reference proteome</keyword>
<accession>A0A7N2KVF3</accession>
<evidence type="ECO:0008006" key="12">
    <source>
        <dbReference type="Google" id="ProtNLM"/>
    </source>
</evidence>
<dbReference type="GO" id="GO:0005524">
    <property type="term" value="F:ATP binding"/>
    <property type="evidence" value="ECO:0007669"/>
    <property type="project" value="UniProtKB-KW"/>
</dbReference>
<evidence type="ECO:0000313" key="11">
    <source>
        <dbReference type="Proteomes" id="UP000594261"/>
    </source>
</evidence>